<evidence type="ECO:0000259" key="2">
    <source>
        <dbReference type="Pfam" id="PF13505"/>
    </source>
</evidence>
<evidence type="ECO:0000313" key="3">
    <source>
        <dbReference type="EMBL" id="MCC1484514.1"/>
    </source>
</evidence>
<feature type="domain" description="Outer membrane protein beta-barrel" evidence="2">
    <location>
        <begin position="7"/>
        <end position="217"/>
    </location>
</feature>
<keyword evidence="1" id="KW-0732">Signal</keyword>
<protein>
    <submittedName>
        <fullName evidence="3">Outer membrane beta-barrel protein</fullName>
    </submittedName>
</protein>
<dbReference type="EMBL" id="JAFMPT010000008">
    <property type="protein sequence ID" value="MCC1484514.1"/>
    <property type="molecule type" value="Genomic_DNA"/>
</dbReference>
<dbReference type="Pfam" id="PF13505">
    <property type="entry name" value="OMP_b-brl"/>
    <property type="match status" value="1"/>
</dbReference>
<dbReference type="RefSeq" id="WP_227476960.1">
    <property type="nucleotide sequence ID" value="NZ_JAFMPT010000008.1"/>
</dbReference>
<evidence type="ECO:0000256" key="1">
    <source>
        <dbReference type="ARBA" id="ARBA00022729"/>
    </source>
</evidence>
<proteinExistence type="predicted"/>
<reference evidence="3" key="2">
    <citation type="submission" date="2021-10" db="EMBL/GenBank/DDBJ databases">
        <title>Genome of Winogradskyella sp. E313.</title>
        <authorList>
            <person name="Zhou Y."/>
        </authorList>
    </citation>
    <scope>NUCLEOTIDE SEQUENCE</scope>
    <source>
        <strain evidence="3">E313</strain>
    </source>
</reference>
<evidence type="ECO:0000313" key="4">
    <source>
        <dbReference type="Proteomes" id="UP000778797"/>
    </source>
</evidence>
<reference evidence="3" key="1">
    <citation type="submission" date="2021-03" db="EMBL/GenBank/DDBJ databases">
        <authorList>
            <person name="Ping X."/>
        </authorList>
    </citation>
    <scope>NUCLEOTIDE SEQUENCE</scope>
    <source>
        <strain evidence="3">E313</strain>
    </source>
</reference>
<comment type="caution">
    <text evidence="3">The sequence shown here is derived from an EMBL/GenBank/DDBJ whole genome shotgun (WGS) entry which is preliminary data.</text>
</comment>
<gene>
    <name evidence="3" type="ORF">J1C55_07945</name>
</gene>
<organism evidence="3 4">
    <name type="scientific">Winogradskyella immobilis</name>
    <dbReference type="NCBI Taxonomy" id="2816852"/>
    <lineage>
        <taxon>Bacteria</taxon>
        <taxon>Pseudomonadati</taxon>
        <taxon>Bacteroidota</taxon>
        <taxon>Flavobacteriia</taxon>
        <taxon>Flavobacteriales</taxon>
        <taxon>Flavobacteriaceae</taxon>
        <taxon>Winogradskyella</taxon>
    </lineage>
</organism>
<sequence length="246" mass="27303">MKLKYLTVVLLFSIYLPLQSQEFGFGVKGGLNTISIGDIITVGSNGANGPVAGLVFEPQKDLGFQFGGYFFAQFGKLYVRPELNYFSSKSYYDFPNRQAEWSTSKIDFPILVGYDLIGPISVYAGPGFSFFGDTTIEGVQETGFTTGDAGPDIKTTAISFNIGIAFRYKRLGIDLRYELGQTEVAEEREDFIRSTFGVNLADLQSYNPNILSLSVSYDIFRTDAQNIGSLFSGLFKNNKCYCPYKK</sequence>
<name>A0ABS8EMS4_9FLAO</name>
<accession>A0ABS8EMS4</accession>
<dbReference type="InterPro" id="IPR027385">
    <property type="entry name" value="Beta-barrel_OMP"/>
</dbReference>
<keyword evidence="4" id="KW-1185">Reference proteome</keyword>
<dbReference type="Proteomes" id="UP000778797">
    <property type="component" value="Unassembled WGS sequence"/>
</dbReference>